<dbReference type="InterPro" id="IPR038277">
    <property type="entry name" value="UreF_sf"/>
</dbReference>
<dbReference type="PANTHER" id="PTHR33620">
    <property type="entry name" value="UREASE ACCESSORY PROTEIN F"/>
    <property type="match status" value="1"/>
</dbReference>
<evidence type="ECO:0000256" key="1">
    <source>
        <dbReference type="ARBA" id="ARBA00022988"/>
    </source>
</evidence>
<reference evidence="4 5" key="1">
    <citation type="submission" date="2017-05" db="EMBL/GenBank/DDBJ databases">
        <authorList>
            <person name="Song R."/>
            <person name="Chenine A.L."/>
            <person name="Ruprecht R.M."/>
        </authorList>
    </citation>
    <scope>NUCLEOTIDE SEQUENCE [LARGE SCALE GENOMIC DNA]</scope>
    <source>
        <strain evidence="4 5">CECT 8899</strain>
    </source>
</reference>
<dbReference type="Proteomes" id="UP000201613">
    <property type="component" value="Unassembled WGS sequence"/>
</dbReference>
<protein>
    <recommendedName>
        <fullName evidence="3">Urease accessory protein UreF</fullName>
    </recommendedName>
</protein>
<dbReference type="PANTHER" id="PTHR33620:SF1">
    <property type="entry name" value="UREASE ACCESSORY PROTEIN F"/>
    <property type="match status" value="1"/>
</dbReference>
<evidence type="ECO:0000313" key="5">
    <source>
        <dbReference type="Proteomes" id="UP000201613"/>
    </source>
</evidence>
<name>A0A238L907_9RHOB</name>
<dbReference type="EMBL" id="FXZK01000001">
    <property type="protein sequence ID" value="SMY05885.1"/>
    <property type="molecule type" value="Genomic_DNA"/>
</dbReference>
<comment type="function">
    <text evidence="3">Required for maturation of urease via the functional incorporation of the urease nickel metallocenter.</text>
</comment>
<dbReference type="Pfam" id="PF01730">
    <property type="entry name" value="UreF"/>
    <property type="match status" value="1"/>
</dbReference>
<dbReference type="AlphaFoldDB" id="A0A238L907"/>
<keyword evidence="2 3" id="KW-0143">Chaperone</keyword>
<gene>
    <name evidence="3 4" type="primary">ureF</name>
    <name evidence="4" type="ORF">LOM8899_00006</name>
</gene>
<sequence length="222" mass="23225">MITLMAITAMNTDALLTMTQWLSPSYPVGGFAWSHGLEMAIADGLVSDQSSLTDWLSAVLEHGAGRTDAILLGLAHRSSPDELSDIADLAEALSPSAERRGETMGQGAAFATTTRAVWGLDVPDMPYPVAIGRAAGLIGLPATPVAQVLLQAMTSNLVQAAQRLMPLGQTKGQIVLAQLSPLCGAIAAEAVELEADDIGSAAFAVDITSMRHETQSPRLFRS</sequence>
<evidence type="ECO:0000256" key="3">
    <source>
        <dbReference type="HAMAP-Rule" id="MF_01385"/>
    </source>
</evidence>
<proteinExistence type="inferred from homology"/>
<evidence type="ECO:0000313" key="4">
    <source>
        <dbReference type="EMBL" id="SMY05885.1"/>
    </source>
</evidence>
<dbReference type="Gene3D" id="1.10.4190.10">
    <property type="entry name" value="Urease accessory protein UreF"/>
    <property type="match status" value="1"/>
</dbReference>
<dbReference type="HAMAP" id="MF_01385">
    <property type="entry name" value="UreF"/>
    <property type="match status" value="1"/>
</dbReference>
<dbReference type="PIRSF" id="PIRSF009467">
    <property type="entry name" value="Ureas_acces_UreF"/>
    <property type="match status" value="1"/>
</dbReference>
<dbReference type="InterPro" id="IPR002639">
    <property type="entry name" value="UreF"/>
</dbReference>
<keyword evidence="1 3" id="KW-0996">Nickel insertion</keyword>
<dbReference type="GO" id="GO:0016151">
    <property type="term" value="F:nickel cation binding"/>
    <property type="evidence" value="ECO:0007669"/>
    <property type="project" value="UniProtKB-UniRule"/>
</dbReference>
<comment type="subcellular location">
    <subcellularLocation>
        <location evidence="3">Cytoplasm</location>
    </subcellularLocation>
</comment>
<dbReference type="GO" id="GO:0005737">
    <property type="term" value="C:cytoplasm"/>
    <property type="evidence" value="ECO:0007669"/>
    <property type="project" value="UniProtKB-SubCell"/>
</dbReference>
<evidence type="ECO:0000256" key="2">
    <source>
        <dbReference type="ARBA" id="ARBA00023186"/>
    </source>
</evidence>
<keyword evidence="3" id="KW-0963">Cytoplasm</keyword>
<comment type="similarity">
    <text evidence="3">Belongs to the UreF family.</text>
</comment>
<accession>A0A238L907</accession>
<organism evidence="4 5">
    <name type="scientific">Flavimaricola marinus</name>
    <dbReference type="NCBI Taxonomy" id="1819565"/>
    <lineage>
        <taxon>Bacteria</taxon>
        <taxon>Pseudomonadati</taxon>
        <taxon>Pseudomonadota</taxon>
        <taxon>Alphaproteobacteria</taxon>
        <taxon>Rhodobacterales</taxon>
        <taxon>Paracoccaceae</taxon>
        <taxon>Flavimaricola</taxon>
    </lineage>
</organism>
<keyword evidence="5" id="KW-1185">Reference proteome</keyword>
<comment type="subunit">
    <text evidence="3">UreD, UreF and UreG form a complex that acts as a GTP-hydrolysis-dependent molecular chaperone, activating the urease apoprotein by helping to assemble the nickel containing metallocenter of UreC. The UreE protein probably delivers the nickel.</text>
</comment>